<dbReference type="OMA" id="KMGQHHY"/>
<dbReference type="EMBL" id="CM035418">
    <property type="protein sequence ID" value="KAH7420414.1"/>
    <property type="molecule type" value="Genomic_DNA"/>
</dbReference>
<dbReference type="FunFam" id="3.40.50.11980:FF:000002">
    <property type="entry name" value="Proteinaceous RNase P 2"/>
    <property type="match status" value="1"/>
</dbReference>
<evidence type="ECO:0000256" key="7">
    <source>
        <dbReference type="ARBA" id="ARBA00022722"/>
    </source>
</evidence>
<keyword evidence="12" id="KW-0460">Magnesium</keyword>
<keyword evidence="8" id="KW-0479">Metal-binding</keyword>
<evidence type="ECO:0000256" key="9">
    <source>
        <dbReference type="ARBA" id="ARBA00022737"/>
    </source>
</evidence>
<dbReference type="PANTHER" id="PTHR13547:SF1">
    <property type="entry name" value="MITOCHONDRIAL RIBONUCLEASE P CATALYTIC SUBUNIT"/>
    <property type="match status" value="1"/>
</dbReference>
<accession>A0A8T2TGD7</accession>
<evidence type="ECO:0000256" key="4">
    <source>
        <dbReference type="ARBA" id="ARBA00007626"/>
    </source>
</evidence>
<reference evidence="18" key="1">
    <citation type="submission" date="2021-08" db="EMBL/GenBank/DDBJ databases">
        <title>WGS assembly of Ceratopteris richardii.</title>
        <authorList>
            <person name="Marchant D.B."/>
            <person name="Chen G."/>
            <person name="Jenkins J."/>
            <person name="Shu S."/>
            <person name="Leebens-Mack J."/>
            <person name="Grimwood J."/>
            <person name="Schmutz J."/>
            <person name="Soltis P."/>
            <person name="Soltis D."/>
            <person name="Chen Z.-H."/>
        </authorList>
    </citation>
    <scope>NUCLEOTIDE SEQUENCE</scope>
    <source>
        <strain evidence="18">Whitten #5841</strain>
        <tissue evidence="18">Leaf</tissue>
    </source>
</reference>
<proteinExistence type="inferred from homology"/>
<evidence type="ECO:0000256" key="12">
    <source>
        <dbReference type="ARBA" id="ARBA00022842"/>
    </source>
</evidence>
<evidence type="ECO:0000313" key="19">
    <source>
        <dbReference type="Proteomes" id="UP000825935"/>
    </source>
</evidence>
<evidence type="ECO:0000256" key="8">
    <source>
        <dbReference type="ARBA" id="ARBA00022723"/>
    </source>
</evidence>
<feature type="domain" description="PROP1-like PPR" evidence="17">
    <location>
        <begin position="284"/>
        <end position="348"/>
    </location>
</feature>
<dbReference type="PANTHER" id="PTHR13547">
    <property type="match status" value="1"/>
</dbReference>
<dbReference type="Gene3D" id="3.40.50.11980">
    <property type="match status" value="1"/>
</dbReference>
<keyword evidence="11" id="KW-0862">Zinc</keyword>
<dbReference type="AlphaFoldDB" id="A0A8T2TGD7"/>
<feature type="domain" description="PROP1-like PPR" evidence="17">
    <location>
        <begin position="401"/>
        <end position="545"/>
    </location>
</feature>
<dbReference type="InterPro" id="IPR033443">
    <property type="entry name" value="PROP1-like_PPR_dom"/>
</dbReference>
<comment type="cofactor">
    <cofactor evidence="2">
        <name>Mg(2+)</name>
        <dbReference type="ChEBI" id="CHEBI:18420"/>
    </cofactor>
</comment>
<dbReference type="Pfam" id="PF16953">
    <property type="entry name" value="PRORP"/>
    <property type="match status" value="1"/>
</dbReference>
<dbReference type="GO" id="GO:0004526">
    <property type="term" value="F:ribonuclease P activity"/>
    <property type="evidence" value="ECO:0007669"/>
    <property type="project" value="UniProtKB-EC"/>
</dbReference>
<dbReference type="OrthoDB" id="46913at2759"/>
<comment type="catalytic activity">
    <reaction evidence="1">
        <text>Endonucleolytic cleavage of RNA, removing 5'-extranucleotides from tRNA precursor.</text>
        <dbReference type="EC" id="3.1.26.5"/>
    </reaction>
</comment>
<keyword evidence="10" id="KW-0378">Hydrolase</keyword>
<dbReference type="InterPro" id="IPR031595">
    <property type="entry name" value="PRORP_C"/>
</dbReference>
<evidence type="ECO:0000256" key="15">
    <source>
        <dbReference type="ARBA" id="ARBA00023211"/>
    </source>
</evidence>
<evidence type="ECO:0000256" key="5">
    <source>
        <dbReference type="ARBA" id="ARBA00012179"/>
    </source>
</evidence>
<comment type="subcellular location">
    <subcellularLocation>
        <location evidence="3">Mitochondrion</location>
    </subcellularLocation>
</comment>
<name>A0A8T2TGD7_CERRI</name>
<organism evidence="18 19">
    <name type="scientific">Ceratopteris richardii</name>
    <name type="common">Triangle waterfern</name>
    <dbReference type="NCBI Taxonomy" id="49495"/>
    <lineage>
        <taxon>Eukaryota</taxon>
        <taxon>Viridiplantae</taxon>
        <taxon>Streptophyta</taxon>
        <taxon>Embryophyta</taxon>
        <taxon>Tracheophyta</taxon>
        <taxon>Polypodiopsida</taxon>
        <taxon>Polypodiidae</taxon>
        <taxon>Polypodiales</taxon>
        <taxon>Pteridineae</taxon>
        <taxon>Pteridaceae</taxon>
        <taxon>Parkerioideae</taxon>
        <taxon>Ceratopteris</taxon>
    </lineage>
</organism>
<sequence>MMELQSYTLCEEHTEVCILVSLAGISRVNYRTAFWRFVHASLPLKSNFTAQVSASRSFGSRLFLSGGFSCLPRESPSLQHSDGTPFIFKPETHGTSSVPDRHQSYASIFNGSNDNEIASSHDRFLLDSKSERYKNLYARKRFTKHLSLRGCRSCQQPSKRAKTNPTISTINNRDSLCRKYSGNGLIWLKDFETVSNTGPSSVHKRSNLSSPWRKISTDEYNSLDSSPTDSEEASSCRFCATLKNRAPRKSTSLDLSKVQTQEEEIKCKKERIAMEEANGFRLSKRAKKNPEEINHILKLNQCSKHGDLHGALKIYDTVKKGKLFSFKLHHYNILLYICSTAASGIISKKCKGKVDKQLVSVVDDTNKCVGRESKVSREEPSHCEPMKTGDVDVVYFSTEDRELAVKRGTEIYEEMIQANVSPNEATFTAVARLAVAKGDGDLAFETVQKMAAAGIPPKLRSYGPPLLCFCEHKQVEKAFEVDYHMAAAGISPDENLLDALLKLSLSAGLESKVYNLLHRLRKTVRDVAPTTSMTIEKWFNSKAAESATFNECKCVPSKEDIKEAAESKGGGWHGLGWLGKGKWITRKANVTKAGVCESCGEALCAIDLDSEETEKFAKSVAELAMQRENNANEFVKFQEWLEKNGPFEVILDGANIGMYNSALRGFNYSQVATVVGAIKERSLVKKSPLIVLHCRRTSDGASSSPLSQNIINEWINENALYATPHGSNDDWYWLYAAVKFKCLLVTNDEMRDHLFELLGNNFFPKWKERHQVHFSFSDNGLDLLMPLPYSTVIQESQSGKWHIPVSGTGINAESSREWLCVTRTENNQWLISAFGK</sequence>
<dbReference type="Gene3D" id="1.25.40.10">
    <property type="entry name" value="Tetratricopeptide repeat domain"/>
    <property type="match status" value="1"/>
</dbReference>
<evidence type="ECO:0000256" key="11">
    <source>
        <dbReference type="ARBA" id="ARBA00022833"/>
    </source>
</evidence>
<evidence type="ECO:0000256" key="3">
    <source>
        <dbReference type="ARBA" id="ARBA00004173"/>
    </source>
</evidence>
<dbReference type="GO" id="GO:0001682">
    <property type="term" value="P:tRNA 5'-leader removal"/>
    <property type="evidence" value="ECO:0007669"/>
    <property type="project" value="UniProtKB-ARBA"/>
</dbReference>
<evidence type="ECO:0000313" key="18">
    <source>
        <dbReference type="EMBL" id="KAH7420414.1"/>
    </source>
</evidence>
<keyword evidence="14" id="KW-0496">Mitochondrion</keyword>
<keyword evidence="19" id="KW-1185">Reference proteome</keyword>
<dbReference type="EC" id="3.1.26.5" evidence="5"/>
<dbReference type="Pfam" id="PF17177">
    <property type="entry name" value="PPR_long"/>
    <property type="match status" value="2"/>
</dbReference>
<dbReference type="InterPro" id="IPR011990">
    <property type="entry name" value="TPR-like_helical_dom_sf"/>
</dbReference>
<keyword evidence="6" id="KW-0819">tRNA processing</keyword>
<keyword evidence="9" id="KW-0677">Repeat</keyword>
<keyword evidence="7" id="KW-0540">Nuclease</keyword>
<evidence type="ECO:0000256" key="2">
    <source>
        <dbReference type="ARBA" id="ARBA00001946"/>
    </source>
</evidence>
<gene>
    <name evidence="18" type="ORF">KP509_13G006700</name>
</gene>
<evidence type="ECO:0000259" key="17">
    <source>
        <dbReference type="Pfam" id="PF17177"/>
    </source>
</evidence>
<evidence type="ECO:0000256" key="14">
    <source>
        <dbReference type="ARBA" id="ARBA00023128"/>
    </source>
</evidence>
<dbReference type="Proteomes" id="UP000825935">
    <property type="component" value="Chromosome 13"/>
</dbReference>
<evidence type="ECO:0000256" key="13">
    <source>
        <dbReference type="ARBA" id="ARBA00022946"/>
    </source>
</evidence>
<evidence type="ECO:0000259" key="16">
    <source>
        <dbReference type="Pfam" id="PF16953"/>
    </source>
</evidence>
<dbReference type="GO" id="GO:0005739">
    <property type="term" value="C:mitochondrion"/>
    <property type="evidence" value="ECO:0007669"/>
    <property type="project" value="UniProtKB-SubCell"/>
</dbReference>
<keyword evidence="13" id="KW-0809">Transit peptide</keyword>
<dbReference type="GO" id="GO:0046872">
    <property type="term" value="F:metal ion binding"/>
    <property type="evidence" value="ECO:0007669"/>
    <property type="project" value="UniProtKB-KW"/>
</dbReference>
<protein>
    <recommendedName>
        <fullName evidence="5">ribonuclease P</fullName>
        <ecNumber evidence="5">3.1.26.5</ecNumber>
    </recommendedName>
</protein>
<feature type="domain" description="PRORP" evidence="16">
    <location>
        <begin position="590"/>
        <end position="820"/>
    </location>
</feature>
<evidence type="ECO:0000256" key="10">
    <source>
        <dbReference type="ARBA" id="ARBA00022801"/>
    </source>
</evidence>
<comment type="similarity">
    <text evidence="4">Belongs to the PPR family. P subfamily.</text>
</comment>
<keyword evidence="15" id="KW-0464">Manganese</keyword>
<evidence type="ECO:0000256" key="6">
    <source>
        <dbReference type="ARBA" id="ARBA00022694"/>
    </source>
</evidence>
<comment type="caution">
    <text evidence="18">The sequence shown here is derived from an EMBL/GenBank/DDBJ whole genome shotgun (WGS) entry which is preliminary data.</text>
</comment>
<evidence type="ECO:0000256" key="1">
    <source>
        <dbReference type="ARBA" id="ARBA00000928"/>
    </source>
</evidence>